<accession>A0A318SCF7</accession>
<organism evidence="1 2">
    <name type="scientific">Deinococcus yavapaiensis KR-236</name>
    <dbReference type="NCBI Taxonomy" id="694435"/>
    <lineage>
        <taxon>Bacteria</taxon>
        <taxon>Thermotogati</taxon>
        <taxon>Deinococcota</taxon>
        <taxon>Deinococci</taxon>
        <taxon>Deinococcales</taxon>
        <taxon>Deinococcaceae</taxon>
        <taxon>Deinococcus</taxon>
    </lineage>
</organism>
<sequence length="70" mass="7965">MHIITCTWSPSAHERVRLEQAHAHPLEVPTFRFERVLGASALGKLRLRGRLTLTLFDDEWSALLEPSRSG</sequence>
<proteinExistence type="predicted"/>
<reference evidence="1 2" key="1">
    <citation type="submission" date="2018-06" db="EMBL/GenBank/DDBJ databases">
        <title>Genomic Encyclopedia of Type Strains, Phase IV (KMG-IV): sequencing the most valuable type-strain genomes for metagenomic binning, comparative biology and taxonomic classification.</title>
        <authorList>
            <person name="Goeker M."/>
        </authorList>
    </citation>
    <scope>NUCLEOTIDE SEQUENCE [LARGE SCALE GENOMIC DNA]</scope>
    <source>
        <strain evidence="1 2">DSM 18048</strain>
    </source>
</reference>
<gene>
    <name evidence="1" type="ORF">DES52_105186</name>
</gene>
<evidence type="ECO:0000313" key="1">
    <source>
        <dbReference type="EMBL" id="PYE54548.1"/>
    </source>
</evidence>
<keyword evidence="2" id="KW-1185">Reference proteome</keyword>
<dbReference type="EMBL" id="QJSX01000005">
    <property type="protein sequence ID" value="PYE54548.1"/>
    <property type="molecule type" value="Genomic_DNA"/>
</dbReference>
<dbReference type="AlphaFoldDB" id="A0A318SCF7"/>
<dbReference type="Proteomes" id="UP000248326">
    <property type="component" value="Unassembled WGS sequence"/>
</dbReference>
<name>A0A318SCF7_9DEIO</name>
<protein>
    <submittedName>
        <fullName evidence="1">Uncharacterized protein</fullName>
    </submittedName>
</protein>
<comment type="caution">
    <text evidence="1">The sequence shown here is derived from an EMBL/GenBank/DDBJ whole genome shotgun (WGS) entry which is preliminary data.</text>
</comment>
<evidence type="ECO:0000313" key="2">
    <source>
        <dbReference type="Proteomes" id="UP000248326"/>
    </source>
</evidence>
<dbReference type="RefSeq" id="WP_110886314.1">
    <property type="nucleotide sequence ID" value="NZ_QJSX01000005.1"/>
</dbReference>